<accession>A0A2B4RU39</accession>
<dbReference type="Proteomes" id="UP000225706">
    <property type="component" value="Unassembled WGS sequence"/>
</dbReference>
<reference evidence="3" key="1">
    <citation type="journal article" date="2017" name="bioRxiv">
        <title>Comparative analysis of the genomes of Stylophora pistillata and Acropora digitifera provides evidence for extensive differences between species of corals.</title>
        <authorList>
            <person name="Voolstra C.R."/>
            <person name="Li Y."/>
            <person name="Liew Y.J."/>
            <person name="Baumgarten S."/>
            <person name="Zoccola D."/>
            <person name="Flot J.-F."/>
            <person name="Tambutte S."/>
            <person name="Allemand D."/>
            <person name="Aranda M."/>
        </authorList>
    </citation>
    <scope>NUCLEOTIDE SEQUENCE [LARGE SCALE GENOMIC DNA]</scope>
</reference>
<dbReference type="GO" id="GO:0046475">
    <property type="term" value="P:glycerophospholipid catabolic process"/>
    <property type="evidence" value="ECO:0007669"/>
    <property type="project" value="TreeGrafter"/>
</dbReference>
<feature type="transmembrane region" description="Helical" evidence="1">
    <location>
        <begin position="171"/>
        <end position="191"/>
    </location>
</feature>
<dbReference type="Gene3D" id="3.40.1090.10">
    <property type="entry name" value="Cytosolic phospholipase A2 catalytic domain"/>
    <property type="match status" value="1"/>
</dbReference>
<evidence type="ECO:0000313" key="3">
    <source>
        <dbReference type="Proteomes" id="UP000225706"/>
    </source>
</evidence>
<evidence type="ECO:0000256" key="1">
    <source>
        <dbReference type="SAM" id="Phobius"/>
    </source>
</evidence>
<dbReference type="EMBL" id="LSMT01000341">
    <property type="protein sequence ID" value="PFX19867.1"/>
    <property type="molecule type" value="Genomic_DNA"/>
</dbReference>
<keyword evidence="1" id="KW-0472">Membrane</keyword>
<dbReference type="AlphaFoldDB" id="A0A2B4RU39"/>
<dbReference type="PANTHER" id="PTHR10728">
    <property type="entry name" value="CYTOSOLIC PHOSPHOLIPASE A2"/>
    <property type="match status" value="1"/>
</dbReference>
<feature type="transmembrane region" description="Helical" evidence="1">
    <location>
        <begin position="97"/>
        <end position="120"/>
    </location>
</feature>
<feature type="transmembrane region" description="Helical" evidence="1">
    <location>
        <begin position="495"/>
        <end position="519"/>
    </location>
</feature>
<dbReference type="OrthoDB" id="5970855at2759"/>
<protein>
    <recommendedName>
        <fullName evidence="4">PNPLA domain-containing protein</fullName>
    </recommendedName>
</protein>
<organism evidence="2 3">
    <name type="scientific">Stylophora pistillata</name>
    <name type="common">Smooth cauliflower coral</name>
    <dbReference type="NCBI Taxonomy" id="50429"/>
    <lineage>
        <taxon>Eukaryota</taxon>
        <taxon>Metazoa</taxon>
        <taxon>Cnidaria</taxon>
        <taxon>Anthozoa</taxon>
        <taxon>Hexacorallia</taxon>
        <taxon>Scleractinia</taxon>
        <taxon>Astrocoeniina</taxon>
        <taxon>Pocilloporidae</taxon>
        <taxon>Stylophora</taxon>
    </lineage>
</organism>
<dbReference type="GO" id="GO:0005509">
    <property type="term" value="F:calcium ion binding"/>
    <property type="evidence" value="ECO:0007669"/>
    <property type="project" value="TreeGrafter"/>
</dbReference>
<feature type="transmembrane region" description="Helical" evidence="1">
    <location>
        <begin position="230"/>
        <end position="249"/>
    </location>
</feature>
<comment type="caution">
    <text evidence="2">The sequence shown here is derived from an EMBL/GenBank/DDBJ whole genome shotgun (WGS) entry which is preliminary data.</text>
</comment>
<sequence>MASTKTGLAFSGGGIRSAALCSGVLRRLLQSKAKVDYLSCVSGGGYTGTAFLDWKYRKEKKVDDGKEWHEEFFDNMRQRAGYFCNWVKPCQGILDTIVMFLLVLTVTFIEPIVIYGSYAFPLAFIIDYLFGKVIRAKVDCDHVTAVPSPSQPNATAQEIQEHCLSRQGTVAFTKITLFSVLVVLFVIFYILSQKLSAKKSKYFRLLSSISFLLLCFTFLPFAINDFFIQIPLWSRALIVVIGWVLWFVLPLLRDKTSFGILIYLYSYIIYWKVYEAKIVGVEFSSTLFNKLLFASGFIIWFVPYLAQSRRRLVHVFNRWRLHKAFYSKESLDAMKWLEILREIFSPIGFFLERKRKQCSRLRDQRGSFDTLANDIESAHERSLNLADLTGMEPEYISNMTVHSWKEDADSDTDDDLLTMSPTTIERLDRGPSTADPFKDKLSPEDIELSDAMATSAAAISGYDDNLKVFRLATLLGLEMGASMISNLEAIKKESWFMMLLPPLITVLRGLPLIAVPAVYYSEGDESSIEAGVLTFFAIHLVLAAIGALADTGAQNPNLWGKIARWFIVHVSFVKFVREGLSIDNIGPMPPPVILLSDGGHVENLGILPLLKKKLKKILVVDGGYCSNEKKYGESLLKALMLARRELNCSFIGQGGRDVISDLLDNFVKLQQPNKRKPRHFKFKVEYYENGRKVGEGDILLIRPRDPRKGENSEVKTWEEFGLHLEARDWGTSPYLKGEDVDKLTFCCCACCNKKSCLSGLSEFLCHKFPNHSTANQFFTPLMFSAYHREGFRACVEAEAAEFLKDNCDVHEV</sequence>
<dbReference type="GO" id="GO:0047498">
    <property type="term" value="F:calcium-dependent phospholipase A2 activity"/>
    <property type="evidence" value="ECO:0007669"/>
    <property type="project" value="TreeGrafter"/>
</dbReference>
<gene>
    <name evidence="2" type="ORF">AWC38_SpisGene15696</name>
</gene>
<keyword evidence="1" id="KW-1133">Transmembrane helix</keyword>
<proteinExistence type="predicted"/>
<feature type="transmembrane region" description="Helical" evidence="1">
    <location>
        <begin position="256"/>
        <end position="274"/>
    </location>
</feature>
<dbReference type="GO" id="GO:0005829">
    <property type="term" value="C:cytosol"/>
    <property type="evidence" value="ECO:0007669"/>
    <property type="project" value="TreeGrafter"/>
</dbReference>
<keyword evidence="3" id="KW-1185">Reference proteome</keyword>
<evidence type="ECO:0008006" key="4">
    <source>
        <dbReference type="Google" id="ProtNLM"/>
    </source>
</evidence>
<dbReference type="SUPFAM" id="SSF52151">
    <property type="entry name" value="FabD/lysophospholipase-like"/>
    <property type="match status" value="1"/>
</dbReference>
<name>A0A2B4RU39_STYPI</name>
<dbReference type="PANTHER" id="PTHR10728:SF40">
    <property type="entry name" value="PATATIN FAMILY PROTEIN"/>
    <property type="match status" value="1"/>
</dbReference>
<feature type="transmembrane region" description="Helical" evidence="1">
    <location>
        <begin position="531"/>
        <end position="549"/>
    </location>
</feature>
<evidence type="ECO:0000313" key="2">
    <source>
        <dbReference type="EMBL" id="PFX19867.1"/>
    </source>
</evidence>
<keyword evidence="1" id="KW-0812">Transmembrane</keyword>
<dbReference type="InterPro" id="IPR016035">
    <property type="entry name" value="Acyl_Trfase/lysoPLipase"/>
</dbReference>
<dbReference type="GO" id="GO:0005544">
    <property type="term" value="F:calcium-dependent phospholipid binding"/>
    <property type="evidence" value="ECO:0007669"/>
    <property type="project" value="TreeGrafter"/>
</dbReference>
<feature type="transmembrane region" description="Helical" evidence="1">
    <location>
        <begin position="203"/>
        <end position="224"/>
    </location>
</feature>
<feature type="transmembrane region" description="Helical" evidence="1">
    <location>
        <begin position="286"/>
        <end position="306"/>
    </location>
</feature>